<feature type="domain" description="F-box" evidence="1">
    <location>
        <begin position="40"/>
        <end position="87"/>
    </location>
</feature>
<evidence type="ECO:0000259" key="1">
    <source>
        <dbReference type="PROSITE" id="PS50181"/>
    </source>
</evidence>
<protein>
    <recommendedName>
        <fullName evidence="1">F-box domain-containing protein</fullName>
    </recommendedName>
</protein>
<name>A0A2G5SHS7_9PELO</name>
<comment type="caution">
    <text evidence="2">The sequence shown here is derived from an EMBL/GenBank/DDBJ whole genome shotgun (WGS) entry which is preliminary data.</text>
</comment>
<keyword evidence="3" id="KW-1185">Reference proteome</keyword>
<evidence type="ECO:0000313" key="3">
    <source>
        <dbReference type="Proteomes" id="UP000230233"/>
    </source>
</evidence>
<dbReference type="SUPFAM" id="SSF81383">
    <property type="entry name" value="F-box domain"/>
    <property type="match status" value="1"/>
</dbReference>
<dbReference type="InterPro" id="IPR002900">
    <property type="entry name" value="DUF38/FTH_CAE_spp"/>
</dbReference>
<dbReference type="PROSITE" id="PS50181">
    <property type="entry name" value="FBOX"/>
    <property type="match status" value="1"/>
</dbReference>
<dbReference type="InterPro" id="IPR040161">
    <property type="entry name" value="FB224"/>
</dbReference>
<dbReference type="PANTHER" id="PTHR23015">
    <property type="entry name" value="UNCHARACTERIZED C.ELEGANS PROTEIN"/>
    <property type="match status" value="1"/>
</dbReference>
<organism evidence="2 3">
    <name type="scientific">Caenorhabditis nigoni</name>
    <dbReference type="NCBI Taxonomy" id="1611254"/>
    <lineage>
        <taxon>Eukaryota</taxon>
        <taxon>Metazoa</taxon>
        <taxon>Ecdysozoa</taxon>
        <taxon>Nematoda</taxon>
        <taxon>Chromadorea</taxon>
        <taxon>Rhabditida</taxon>
        <taxon>Rhabditina</taxon>
        <taxon>Rhabditomorpha</taxon>
        <taxon>Rhabditoidea</taxon>
        <taxon>Rhabditidae</taxon>
        <taxon>Peloderinae</taxon>
        <taxon>Caenorhabditis</taxon>
    </lineage>
</organism>
<reference evidence="3" key="1">
    <citation type="submission" date="2017-10" db="EMBL/GenBank/DDBJ databases">
        <title>Rapid genome shrinkage in a self-fertile nematode reveals novel sperm competition proteins.</title>
        <authorList>
            <person name="Yin D."/>
            <person name="Schwarz E.M."/>
            <person name="Thomas C.G."/>
            <person name="Felde R.L."/>
            <person name="Korf I.F."/>
            <person name="Cutter A.D."/>
            <person name="Schartner C.M."/>
            <person name="Ralston E.J."/>
            <person name="Meyer B.J."/>
            <person name="Haag E.S."/>
        </authorList>
    </citation>
    <scope>NUCLEOTIDE SEQUENCE [LARGE SCALE GENOMIC DNA]</scope>
    <source>
        <strain evidence="3">JU1422</strain>
    </source>
</reference>
<evidence type="ECO:0000313" key="2">
    <source>
        <dbReference type="EMBL" id="PIC14492.1"/>
    </source>
</evidence>
<dbReference type="EMBL" id="PDUG01000007">
    <property type="protein sequence ID" value="PIC14492.1"/>
    <property type="molecule type" value="Genomic_DNA"/>
</dbReference>
<dbReference type="InterPro" id="IPR036047">
    <property type="entry name" value="F-box-like_dom_sf"/>
</dbReference>
<dbReference type="PANTHER" id="PTHR23015:SF4">
    <property type="entry name" value="DUF38 DOMAIN-CONTAINING PROTEIN-RELATED"/>
    <property type="match status" value="1"/>
</dbReference>
<dbReference type="Proteomes" id="UP000230233">
    <property type="component" value="Unassembled WGS sequence"/>
</dbReference>
<dbReference type="Pfam" id="PF01827">
    <property type="entry name" value="FTH"/>
    <property type="match status" value="1"/>
</dbReference>
<sequence length="322" mass="37261">MGNIPESMKAMDRYSESIALGDAPKKQVFDMMEIGDDWRKKTIMDMPVSLMLKIAGNLDPVERTALRSVNRALKDLADDFPPIFENIELALDNNDDLSWRLNDRPRKYSGYEKLDKLTDLPGFKVKHLRLRCDNYRSTWNRNYPLEISLSPKSVDISANTTKEVIQLLSIAKPGDLESIRIWPVDDQHNFSSIFNTEQFQLAKNVEVISLKGFHRQILSHFSHLKSFKVKITGDFVEEGFEQIRDIISNFEEFETCQMGIVDLSNQFDIRNISKALEVDIPFGPLKTIIVHHRYEIPKTKKCLDFKIEQNEHRISVKIAKIC</sequence>
<accession>A0A2G5SHS7</accession>
<dbReference type="Pfam" id="PF00646">
    <property type="entry name" value="F-box"/>
    <property type="match status" value="1"/>
</dbReference>
<proteinExistence type="predicted"/>
<gene>
    <name evidence="2" type="ORF">B9Z55_026786</name>
</gene>
<dbReference type="SMART" id="SM00256">
    <property type="entry name" value="FBOX"/>
    <property type="match status" value="1"/>
</dbReference>
<dbReference type="CDD" id="cd22150">
    <property type="entry name" value="F-box_CeFBXA-like"/>
    <property type="match status" value="1"/>
</dbReference>
<dbReference type="GO" id="GO:0045087">
    <property type="term" value="P:innate immune response"/>
    <property type="evidence" value="ECO:0007669"/>
    <property type="project" value="TreeGrafter"/>
</dbReference>
<dbReference type="AlphaFoldDB" id="A0A2G5SHS7"/>
<dbReference type="InterPro" id="IPR001810">
    <property type="entry name" value="F-box_dom"/>
</dbReference>